<dbReference type="PANTHER" id="PTHR16026">
    <property type="entry name" value="CARTILAGE ACIDIC PROTEIN 1"/>
    <property type="match status" value="1"/>
</dbReference>
<accession>A0AAU8JBA3</accession>
<feature type="transmembrane region" description="Helical" evidence="2">
    <location>
        <begin position="302"/>
        <end position="320"/>
    </location>
</feature>
<evidence type="ECO:0000259" key="3">
    <source>
        <dbReference type="Pfam" id="PF07593"/>
    </source>
</evidence>
<keyword evidence="2" id="KW-0812">Transmembrane</keyword>
<dbReference type="InterPro" id="IPR011519">
    <property type="entry name" value="UnbV_ASPIC"/>
</dbReference>
<dbReference type="Pfam" id="PF07593">
    <property type="entry name" value="UnbV_ASPIC"/>
    <property type="match status" value="1"/>
</dbReference>
<feature type="transmembrane region" description="Helical" evidence="2">
    <location>
        <begin position="32"/>
        <end position="51"/>
    </location>
</feature>
<evidence type="ECO:0000256" key="2">
    <source>
        <dbReference type="SAM" id="Phobius"/>
    </source>
</evidence>
<organism evidence="4">
    <name type="scientific">Planktothricoides raciborskii GIHE-MW2</name>
    <dbReference type="NCBI Taxonomy" id="2792601"/>
    <lineage>
        <taxon>Bacteria</taxon>
        <taxon>Bacillati</taxon>
        <taxon>Cyanobacteriota</taxon>
        <taxon>Cyanophyceae</taxon>
        <taxon>Oscillatoriophycideae</taxon>
        <taxon>Oscillatoriales</taxon>
        <taxon>Oscillatoriaceae</taxon>
        <taxon>Planktothricoides</taxon>
    </lineage>
</organism>
<feature type="transmembrane region" description="Helical" evidence="2">
    <location>
        <begin position="264"/>
        <end position="281"/>
    </location>
</feature>
<gene>
    <name evidence="4" type="ORF">ABWT76_004707</name>
</gene>
<reference evidence="4" key="1">
    <citation type="submission" date="2024-07" db="EMBL/GenBank/DDBJ databases">
        <authorList>
            <person name="Kim Y.J."/>
            <person name="Jeong J.Y."/>
        </authorList>
    </citation>
    <scope>NUCLEOTIDE SEQUENCE</scope>
    <source>
        <strain evidence="4">GIHE-MW2</strain>
    </source>
</reference>
<protein>
    <submittedName>
        <fullName evidence="4">FG-GAP-like repeat-containing protein</fullName>
    </submittedName>
</protein>
<dbReference type="RefSeq" id="WP_190879949.1">
    <property type="nucleotide sequence ID" value="NZ_CP159837.1"/>
</dbReference>
<feature type="transmembrane region" description="Helical" evidence="2">
    <location>
        <begin position="210"/>
        <end position="228"/>
    </location>
</feature>
<feature type="transmembrane region" description="Helical" evidence="2">
    <location>
        <begin position="104"/>
        <end position="121"/>
    </location>
</feature>
<feature type="transmembrane region" description="Helical" evidence="2">
    <location>
        <begin position="181"/>
        <end position="198"/>
    </location>
</feature>
<dbReference type="Pfam" id="PF13517">
    <property type="entry name" value="FG-GAP_3"/>
    <property type="match status" value="3"/>
</dbReference>
<feature type="transmembrane region" description="Helical" evidence="2">
    <location>
        <begin position="240"/>
        <end position="258"/>
    </location>
</feature>
<keyword evidence="1" id="KW-0732">Signal</keyword>
<keyword evidence="2" id="KW-0472">Membrane</keyword>
<evidence type="ECO:0000313" key="4">
    <source>
        <dbReference type="EMBL" id="XCM35986.1"/>
    </source>
</evidence>
<feature type="transmembrane region" description="Helical" evidence="2">
    <location>
        <begin position="128"/>
        <end position="149"/>
    </location>
</feature>
<feature type="transmembrane region" description="Helical" evidence="2">
    <location>
        <begin position="58"/>
        <end position="76"/>
    </location>
</feature>
<proteinExistence type="predicted"/>
<dbReference type="AlphaFoldDB" id="A0AAU8JBA3"/>
<sequence length="950" mass="105367">MTISSKVNQSLLLDKFQQIQWDRWPTKSDPRWRIFGILAVYLLLGLTVLGFNRSPGQILLMVGSACGLDMLFHWLFRGSTLLFPLSAAITGCSLSILTNFSHGMWLPLVPVFFAISSKYLVTFQGRHVFNPALFGITVSLLFSQGAIAASPAYQWGGSLAILLFIITAALLLFAFKIQRTALIVSFLGFYAIQLGLRAYLMRDIIPPETIITGTLTAPSFYLFVFFMITDPATSPRTVKGQIWMSLLVVVIDLLLHKYESFSTFFFAGFIYFAGRLIWNWCGEIWQGVRQGNQPSTQVLFQALYRWGAIASIGVSGVAAYQNLLSANVKIQPDFSLTNITAADAGITTHSSQILEQVDPRMQTVGKWLLSVGDAVAVADANQDGLQDIFLTYPLKDQGDRAALYLNKGNFQFERFPIPALAELAAHPDSEGLASGALWFDFDNDRDADLLLLVGYGKTRLLQNRLIEDGKLNFADIGKAAGIDEYTISLTANTLDFNQDGKLDLMIGNAINPYLPNYENTTPFNIFDLPEPEYPSDRRMFNVMHRSWHNANNGGENLFYVNSAQGFEKQDIAGLGLAGNRWTIDIGTGDLNGDNWTDLYLANDFGPDELFLNQQGEKFTPVRGFLVGAIGHDTYKGMNASLGDIDNNGTLDIYVSNVHHKLQAEGSLLWLNQGNVDAVGSKAFKDSALKLNALNENRFGWGGAMGDLDRDGHLDILQANGMVDDSYDRHLGSGEKIKPGAIFPAPEFLSSSSRNSCPDYWYWNAQIALTKPDVHGYADRWADLRGRCIFPYEQNRVYLNSGKQFIDVANQVGWTEKSNSRGIALADLDNDGDLDVLVTHQFAPVSIYRNDSVPKSWLGLDLKGNGKTCNRDAIGTQVTVESETGIQRREVQSSNGFSAQGDQRLLFGFGQIQPNNHGSNDLSTNVKIYWCGQTEPEVFNLPLNHYYQISQ</sequence>
<dbReference type="InterPro" id="IPR013517">
    <property type="entry name" value="FG-GAP"/>
</dbReference>
<dbReference type="InterPro" id="IPR028994">
    <property type="entry name" value="Integrin_alpha_N"/>
</dbReference>
<dbReference type="EMBL" id="CP159837">
    <property type="protein sequence ID" value="XCM35986.1"/>
    <property type="molecule type" value="Genomic_DNA"/>
</dbReference>
<evidence type="ECO:0000256" key="1">
    <source>
        <dbReference type="ARBA" id="ARBA00022729"/>
    </source>
</evidence>
<keyword evidence="2" id="KW-1133">Transmembrane helix</keyword>
<dbReference type="InterPro" id="IPR027039">
    <property type="entry name" value="Crtac1"/>
</dbReference>
<dbReference type="SUPFAM" id="SSF69318">
    <property type="entry name" value="Integrin alpha N-terminal domain"/>
    <property type="match status" value="1"/>
</dbReference>
<feature type="transmembrane region" description="Helical" evidence="2">
    <location>
        <begin position="155"/>
        <end position="174"/>
    </location>
</feature>
<dbReference type="PANTHER" id="PTHR16026:SF0">
    <property type="entry name" value="CARTILAGE ACIDIC PROTEIN 1"/>
    <property type="match status" value="1"/>
</dbReference>
<name>A0AAU8JBA3_9CYAN</name>
<feature type="domain" description="ASPIC/UnbV" evidence="3">
    <location>
        <begin position="872"/>
        <end position="946"/>
    </location>
</feature>
<dbReference type="Gene3D" id="2.130.10.130">
    <property type="entry name" value="Integrin alpha, N-terminal"/>
    <property type="match status" value="2"/>
</dbReference>